<dbReference type="AlphaFoldDB" id="A0A401GSQ0"/>
<dbReference type="InterPro" id="IPR016292">
    <property type="entry name" value="Epoxide_hydrolase"/>
</dbReference>
<proteinExistence type="inferred from homology"/>
<dbReference type="PANTHER" id="PTHR21661:SF35">
    <property type="entry name" value="EPOXIDE HYDROLASE"/>
    <property type="match status" value="1"/>
</dbReference>
<gene>
    <name evidence="6" type="ORF">SCP_0704240</name>
</gene>
<dbReference type="Proteomes" id="UP000287166">
    <property type="component" value="Unassembled WGS sequence"/>
</dbReference>
<dbReference type="PRINTS" id="PR00412">
    <property type="entry name" value="EPOXHYDRLASE"/>
</dbReference>
<dbReference type="GeneID" id="38782154"/>
<dbReference type="OrthoDB" id="7130006at2759"/>
<evidence type="ECO:0000259" key="5">
    <source>
        <dbReference type="Pfam" id="PF06441"/>
    </source>
</evidence>
<comment type="caution">
    <text evidence="6">The sequence shown here is derived from an EMBL/GenBank/DDBJ whole genome shotgun (WGS) entry which is preliminary data.</text>
</comment>
<dbReference type="InterPro" id="IPR010497">
    <property type="entry name" value="Epoxide_hydro_N"/>
</dbReference>
<dbReference type="SUPFAM" id="SSF53474">
    <property type="entry name" value="alpha/beta-Hydrolases"/>
    <property type="match status" value="1"/>
</dbReference>
<accession>A0A401GSQ0</accession>
<dbReference type="InterPro" id="IPR029058">
    <property type="entry name" value="AB_hydrolase_fold"/>
</dbReference>
<protein>
    <submittedName>
        <fullName evidence="6">Alpha/beta-hydrolase</fullName>
    </submittedName>
</protein>
<evidence type="ECO:0000256" key="4">
    <source>
        <dbReference type="PIRSR" id="PIRSR001112-1"/>
    </source>
</evidence>
<evidence type="ECO:0000313" key="6">
    <source>
        <dbReference type="EMBL" id="GBE85237.1"/>
    </source>
</evidence>
<dbReference type="STRING" id="139825.A0A401GSQ0"/>
<evidence type="ECO:0000256" key="1">
    <source>
        <dbReference type="ARBA" id="ARBA00010088"/>
    </source>
</evidence>
<dbReference type="PIRSF" id="PIRSF001112">
    <property type="entry name" value="Epoxide_hydrolase"/>
    <property type="match status" value="1"/>
</dbReference>
<keyword evidence="7" id="KW-1185">Reference proteome</keyword>
<dbReference type="PANTHER" id="PTHR21661">
    <property type="entry name" value="EPOXIDE HYDROLASE 1-RELATED"/>
    <property type="match status" value="1"/>
</dbReference>
<evidence type="ECO:0000256" key="3">
    <source>
        <dbReference type="ARBA" id="ARBA00022801"/>
    </source>
</evidence>
<feature type="active site" description="Proton donor" evidence="4">
    <location>
        <position position="337"/>
    </location>
</feature>
<keyword evidence="3 6" id="KW-0378">Hydrolase</keyword>
<comment type="similarity">
    <text evidence="1">Belongs to the peptidase S33 family.</text>
</comment>
<name>A0A401GSQ0_9APHY</name>
<reference evidence="6 7" key="1">
    <citation type="journal article" date="2018" name="Sci. Rep.">
        <title>Genome sequence of the cauliflower mushroom Sparassis crispa (Hanabiratake) and its association with beneficial usage.</title>
        <authorList>
            <person name="Kiyama R."/>
            <person name="Furutani Y."/>
            <person name="Kawaguchi K."/>
            <person name="Nakanishi T."/>
        </authorList>
    </citation>
    <scope>NUCLEOTIDE SEQUENCE [LARGE SCALE GENOMIC DNA]</scope>
</reference>
<dbReference type="InterPro" id="IPR000639">
    <property type="entry name" value="Epox_hydrolase-like"/>
</dbReference>
<organism evidence="6 7">
    <name type="scientific">Sparassis crispa</name>
    <dbReference type="NCBI Taxonomy" id="139825"/>
    <lineage>
        <taxon>Eukaryota</taxon>
        <taxon>Fungi</taxon>
        <taxon>Dikarya</taxon>
        <taxon>Basidiomycota</taxon>
        <taxon>Agaricomycotina</taxon>
        <taxon>Agaricomycetes</taxon>
        <taxon>Polyporales</taxon>
        <taxon>Sparassidaceae</taxon>
        <taxon>Sparassis</taxon>
    </lineage>
</organism>
<dbReference type="Pfam" id="PF06441">
    <property type="entry name" value="EHN"/>
    <property type="match status" value="1"/>
</dbReference>
<evidence type="ECO:0000256" key="2">
    <source>
        <dbReference type="ARBA" id="ARBA00022797"/>
    </source>
</evidence>
<dbReference type="InParanoid" id="A0A401GSQ0"/>
<feature type="active site" description="Proton acceptor" evidence="4">
    <location>
        <position position="390"/>
    </location>
</feature>
<dbReference type="GO" id="GO:0097176">
    <property type="term" value="P:epoxide metabolic process"/>
    <property type="evidence" value="ECO:0007669"/>
    <property type="project" value="TreeGrafter"/>
</dbReference>
<dbReference type="EMBL" id="BFAD01000007">
    <property type="protein sequence ID" value="GBE85237.1"/>
    <property type="molecule type" value="Genomic_DNA"/>
</dbReference>
<feature type="active site" description="Nucleophile" evidence="4">
    <location>
        <position position="203"/>
    </location>
</feature>
<sequence>MHGGAAHIRPLKYIPYLLASDHMADSTEQPFTVAVSDSDLAYLHKKLELVRLPDELNEAGWDYGVPLTDIRRLVAYWKDGFDWKKAEAEINEIPQFTRDIDVEGFGTLNIHYVHQKSTEEHAIPLLFVHGWPGNFLEARKILPMLTSVSSEHPSFHVVALSLPGFGFSEAPKKRGFGGPQYAEVAHKLMLAVGYTEYVVQAGDWGHVVAKLMAWRYGKQGVKAWHTNFPAASPPSFVSDPLLYLSHLVTPWTRAERAGLERTTWWRNKGGGYFQEQSTQPQTLGYSLADSPVGMLAWIYEKLVQWSDNYPWTDDEVLTWLSVYWFSRAGLAASVRIYYEMAVAGNIIRPERSSVPLGLSFFPRELILAPRKWTRTIGRVVFEDEHDSGGHFASIEKPEELVGDVRRMFGKGGPAYGVVPGKTGYSG</sequence>
<feature type="domain" description="Epoxide hydrolase N-terminal" evidence="5">
    <location>
        <begin position="29"/>
        <end position="137"/>
    </location>
</feature>
<evidence type="ECO:0000313" key="7">
    <source>
        <dbReference type="Proteomes" id="UP000287166"/>
    </source>
</evidence>
<dbReference type="Gene3D" id="3.40.50.1820">
    <property type="entry name" value="alpha/beta hydrolase"/>
    <property type="match status" value="1"/>
</dbReference>
<dbReference type="RefSeq" id="XP_027616150.1">
    <property type="nucleotide sequence ID" value="XM_027760349.1"/>
</dbReference>
<keyword evidence="2" id="KW-0058">Aromatic hydrocarbons catabolism</keyword>
<dbReference type="GO" id="GO:0004301">
    <property type="term" value="F:epoxide hydrolase activity"/>
    <property type="evidence" value="ECO:0007669"/>
    <property type="project" value="TreeGrafter"/>
</dbReference>